<gene>
    <name evidence="9" type="ORF">H9N25_01840</name>
</gene>
<evidence type="ECO:0000256" key="2">
    <source>
        <dbReference type="ARBA" id="ARBA00007951"/>
    </source>
</evidence>
<evidence type="ECO:0000259" key="8">
    <source>
        <dbReference type="Pfam" id="PF01120"/>
    </source>
</evidence>
<dbReference type="EMBL" id="CP061171">
    <property type="protein sequence ID" value="QNR87053.1"/>
    <property type="molecule type" value="Genomic_DNA"/>
</dbReference>
<dbReference type="Gene3D" id="3.20.20.80">
    <property type="entry name" value="Glycosidases"/>
    <property type="match status" value="1"/>
</dbReference>
<evidence type="ECO:0000256" key="7">
    <source>
        <dbReference type="SAM" id="SignalP"/>
    </source>
</evidence>
<keyword evidence="6" id="KW-0326">Glycosidase</keyword>
<keyword evidence="5" id="KW-0378">Hydrolase</keyword>
<dbReference type="SMART" id="SM00812">
    <property type="entry name" value="Alpha_L_fucos"/>
    <property type="match status" value="1"/>
</dbReference>
<reference evidence="9 10" key="1">
    <citation type="submission" date="2020-09" db="EMBL/GenBank/DDBJ databases">
        <title>Pedobacter sp. SW-16 isolated from soil near Yeocheon.</title>
        <authorList>
            <person name="Im H.S."/>
            <person name="Joung Y."/>
            <person name="Lee S.-S."/>
        </authorList>
    </citation>
    <scope>NUCLEOTIDE SEQUENCE [LARGE SCALE GENOMIC DNA]</scope>
    <source>
        <strain evidence="9 10">SW-16</strain>
    </source>
</reference>
<sequence>MNAKYNNKKNSLLLTAIMLLCHCAYSQTMPSMWDSRSNGKEHPNLKWFKDAKFGIFIHWGLYSKLAGEWQSKRYYGSGEWLMYQAKISAKDYGLVAGEFNPLKFNATEWVDLIKSSGARYMVVTAKHHEGFAMFDSKVSDFSITKASPYGKDVMKELSGAAANAKLPFGFYYSQFLDWHEPNGGGNDWDFKQSKDYHKYYEEKSIPQLKELLTNYGKLGMVWFDMPGGLNKQETQFLVDDLHKLQPQTLFSSRVGQGLGDYMDFGDSEMPAEPIAKPWEAIYTFNDSWGYIAHDQNFKTSSDIIRLIATASSKGGNLMLNIGPDGDGSIPQANIDCLKSVGRWLKVNGESIYASIAGFIPAQPWGVTTSKPGKLYLHIFQRPNNGKLLVPGFSPKAISVSTLAGSVALKWRQTGEDLEVTLPNVPVTGLADEVLTVSYAGKTPDYQNSMPITVSAAYESNELPVISAQHKGATRIETLTYNHYFGDWKHVTVLGAMKSPADSTIFTIRALEPGYYKIYLDYVCPSASAGQEGKVTMNGREFNFKTLSTCNEINSDKPVSFIKHAVGVINLPQKAIYKLAVTPLTDGKELFKIKNVLLEADKP</sequence>
<feature type="chain" id="PRO_5046640940" description="alpha-L-fucosidase" evidence="7">
    <location>
        <begin position="27"/>
        <end position="602"/>
    </location>
</feature>
<organism evidence="9 10">
    <name type="scientific">Pedobacter riviphilus</name>
    <dbReference type="NCBI Taxonomy" id="2766984"/>
    <lineage>
        <taxon>Bacteria</taxon>
        <taxon>Pseudomonadati</taxon>
        <taxon>Bacteroidota</taxon>
        <taxon>Sphingobacteriia</taxon>
        <taxon>Sphingobacteriales</taxon>
        <taxon>Sphingobacteriaceae</taxon>
        <taxon>Pedobacter</taxon>
    </lineage>
</organism>
<evidence type="ECO:0000256" key="6">
    <source>
        <dbReference type="ARBA" id="ARBA00023295"/>
    </source>
</evidence>
<evidence type="ECO:0000256" key="4">
    <source>
        <dbReference type="ARBA" id="ARBA00022729"/>
    </source>
</evidence>
<dbReference type="InterPro" id="IPR017853">
    <property type="entry name" value="GH"/>
</dbReference>
<evidence type="ECO:0000256" key="3">
    <source>
        <dbReference type="ARBA" id="ARBA00012662"/>
    </source>
</evidence>
<dbReference type="Proteomes" id="UP000516439">
    <property type="component" value="Chromosome"/>
</dbReference>
<dbReference type="Pfam" id="PF01120">
    <property type="entry name" value="Alpha_L_fucos"/>
    <property type="match status" value="1"/>
</dbReference>
<dbReference type="InterPro" id="IPR013780">
    <property type="entry name" value="Glyco_hydro_b"/>
</dbReference>
<evidence type="ECO:0000313" key="10">
    <source>
        <dbReference type="Proteomes" id="UP000516439"/>
    </source>
</evidence>
<keyword evidence="4 7" id="KW-0732">Signal</keyword>
<dbReference type="PRINTS" id="PR00741">
    <property type="entry name" value="GLHYDRLASE29"/>
</dbReference>
<dbReference type="InterPro" id="IPR016286">
    <property type="entry name" value="FUC_metazoa-typ"/>
</dbReference>
<feature type="domain" description="Glycoside hydrolase family 29 N-terminal" evidence="8">
    <location>
        <begin position="36"/>
        <end position="349"/>
    </location>
</feature>
<feature type="signal peptide" evidence="7">
    <location>
        <begin position="1"/>
        <end position="26"/>
    </location>
</feature>
<dbReference type="SUPFAM" id="SSF51445">
    <property type="entry name" value="(Trans)glycosidases"/>
    <property type="match status" value="1"/>
</dbReference>
<comment type="function">
    <text evidence="1">Alpha-L-fucosidase is responsible for hydrolyzing the alpha-1,6-linked fucose joined to the reducing-end N-acetylglucosamine of the carbohydrate moieties of glycoproteins.</text>
</comment>
<dbReference type="PANTHER" id="PTHR10030">
    <property type="entry name" value="ALPHA-L-FUCOSIDASE"/>
    <property type="match status" value="1"/>
</dbReference>
<dbReference type="PANTHER" id="PTHR10030:SF37">
    <property type="entry name" value="ALPHA-L-FUCOSIDASE-RELATED"/>
    <property type="match status" value="1"/>
</dbReference>
<evidence type="ECO:0000256" key="1">
    <source>
        <dbReference type="ARBA" id="ARBA00004071"/>
    </source>
</evidence>
<proteinExistence type="inferred from homology"/>
<dbReference type="InterPro" id="IPR000933">
    <property type="entry name" value="Glyco_hydro_29"/>
</dbReference>
<name>A0ABX6TNQ3_9SPHI</name>
<accession>A0ABX6TNQ3</accession>
<protein>
    <recommendedName>
        <fullName evidence="3">alpha-L-fucosidase</fullName>
        <ecNumber evidence="3">3.2.1.51</ecNumber>
    </recommendedName>
</protein>
<comment type="similarity">
    <text evidence="2">Belongs to the glycosyl hydrolase 29 family.</text>
</comment>
<keyword evidence="10" id="KW-1185">Reference proteome</keyword>
<dbReference type="InterPro" id="IPR057739">
    <property type="entry name" value="Glyco_hydro_29_N"/>
</dbReference>
<evidence type="ECO:0000313" key="9">
    <source>
        <dbReference type="EMBL" id="QNR87053.1"/>
    </source>
</evidence>
<dbReference type="Gene3D" id="2.60.40.1180">
    <property type="entry name" value="Golgi alpha-mannosidase II"/>
    <property type="match status" value="1"/>
</dbReference>
<evidence type="ECO:0000256" key="5">
    <source>
        <dbReference type="ARBA" id="ARBA00022801"/>
    </source>
</evidence>
<dbReference type="EC" id="3.2.1.51" evidence="3"/>